<evidence type="ECO:0000313" key="1">
    <source>
        <dbReference type="EMBL" id="CUU06821.1"/>
    </source>
</evidence>
<organism evidence="1 2">
    <name type="scientific">Candidatus Thermokryptus mobilis</name>
    <dbReference type="NCBI Taxonomy" id="1643428"/>
    <lineage>
        <taxon>Bacteria</taxon>
        <taxon>Pseudomonadati</taxon>
        <taxon>Candidatus Kryptoniota</taxon>
        <taxon>Candidatus Thermokryptus</taxon>
    </lineage>
</organism>
<evidence type="ECO:0008006" key="3">
    <source>
        <dbReference type="Google" id="ProtNLM"/>
    </source>
</evidence>
<protein>
    <recommendedName>
        <fullName evidence="3">Nucleotidyltransferase domain-containing protein</fullName>
    </recommendedName>
</protein>
<sequence>MTDIQKSIVKTLAYFSIFKHPLRIDELHKFLLFKECSLDEVKDEAVKLKESKKIFEFDGFFQLEDKREWVEARIKGERIASWFWEVAKFMAHVMKRFPFVRGIFVSGALAKWNISMRSDIDFFIITKRRRLWMARSLLIGFKKVFLLNKRKFFCLNYFISDDHLEIEDKNIFTAIEIATLKPVFNLELYFEFMRANSWVRKFLPNYYVDGFPGSTVSERKSFFQMFSEKFFEGIFNRDGDLLDKFDIALMKKWERIWKVRYPNLTDEERDLMFRCRPYLSKAHPNNFQNFVLTNYDLKVHSIFTKWGVK</sequence>
<gene>
    <name evidence="1" type="ORF">JGI1_01621</name>
</gene>
<reference evidence="2" key="1">
    <citation type="submission" date="2015-11" db="EMBL/GenBank/DDBJ databases">
        <authorList>
            <person name="Varghese N."/>
        </authorList>
    </citation>
    <scope>NUCLEOTIDE SEQUENCE [LARGE SCALE GENOMIC DNA]</scope>
</reference>
<dbReference type="RefSeq" id="WP_140945357.1">
    <property type="nucleotide sequence ID" value="NZ_FAOO01000011.1"/>
</dbReference>
<dbReference type="AlphaFoldDB" id="A0A0S4N742"/>
<accession>A0A0S4N742</accession>
<proteinExistence type="predicted"/>
<keyword evidence="2" id="KW-1185">Reference proteome</keyword>
<dbReference type="EMBL" id="FAOO01000011">
    <property type="protein sequence ID" value="CUU06821.1"/>
    <property type="molecule type" value="Genomic_DNA"/>
</dbReference>
<dbReference type="OrthoDB" id="645383at2"/>
<evidence type="ECO:0000313" key="2">
    <source>
        <dbReference type="Proteomes" id="UP000320623"/>
    </source>
</evidence>
<dbReference type="Proteomes" id="UP000320623">
    <property type="component" value="Unassembled WGS sequence"/>
</dbReference>
<dbReference type="STRING" id="1643428.GCA_001442855_01586"/>
<name>A0A0S4N742_9BACT</name>